<dbReference type="PANTHER" id="PTHR46865:SF2">
    <property type="entry name" value="MONOOXYGENASE"/>
    <property type="match status" value="1"/>
</dbReference>
<dbReference type="Gene3D" id="3.50.50.60">
    <property type="entry name" value="FAD/NAD(P)-binding domain"/>
    <property type="match status" value="1"/>
</dbReference>
<dbReference type="SUPFAM" id="SSF51905">
    <property type="entry name" value="FAD/NAD(P)-binding domain"/>
    <property type="match status" value="1"/>
</dbReference>
<dbReference type="Proteomes" id="UP000741013">
    <property type="component" value="Unassembled WGS sequence"/>
</dbReference>
<comment type="caution">
    <text evidence="2">The sequence shown here is derived from an EMBL/GenBank/DDBJ whole genome shotgun (WGS) entry which is preliminary data.</text>
</comment>
<sequence length="401" mass="44319">MTKKILISGASVAGPSLAYWLHRYGFSATVVERAPGLRGGGFAVDFRGDVHLRVLREMELLDEVRRRQTNMGDQVVVDGRGRQLAKLPSAFMSGDVEIERDELSRLLYDRTQEHTEYLFGDSIASMTESADGVRVCFEHAGPRTFDLVLGADGLHSNVRALAFGPESRFIRHLGYYVAAFDIPNFLDLDHTGLMYNEPGLGVSMGSAGGKTDGGFVFPSEPLEYDRRDLDQQKQLVADRCAGAGWEVPRLLEAMWAAPEMYFDSISQVRMPHFQRGRVALVGDAGYGATLGGLGTGTAMVGAYVLAGELALARGDHRVAFPRYEELMRDYAAGCQKLAEGAGPFLAPPTRFRIWHRNQMYRLLSWRRLAGIFDKLTTKAARNITLPDYRPAPRSAAPREPA</sequence>
<dbReference type="Gene3D" id="3.30.9.10">
    <property type="entry name" value="D-Amino Acid Oxidase, subunit A, domain 2"/>
    <property type="match status" value="1"/>
</dbReference>
<dbReference type="PRINTS" id="PR00420">
    <property type="entry name" value="RNGMNOXGNASE"/>
</dbReference>
<dbReference type="Pfam" id="PF01494">
    <property type="entry name" value="FAD_binding_3"/>
    <property type="match status" value="1"/>
</dbReference>
<organism evidence="2 3">
    <name type="scientific">Amycolatopsis magusensis</name>
    <dbReference type="NCBI Taxonomy" id="882444"/>
    <lineage>
        <taxon>Bacteria</taxon>
        <taxon>Bacillati</taxon>
        <taxon>Actinomycetota</taxon>
        <taxon>Actinomycetes</taxon>
        <taxon>Pseudonocardiales</taxon>
        <taxon>Pseudonocardiaceae</taxon>
        <taxon>Amycolatopsis</taxon>
    </lineage>
</organism>
<name>A0ABS4PXB1_9PSEU</name>
<gene>
    <name evidence="2" type="ORF">JOM49_005598</name>
</gene>
<dbReference type="InterPro" id="IPR002938">
    <property type="entry name" value="FAD-bd"/>
</dbReference>
<evidence type="ECO:0000259" key="1">
    <source>
        <dbReference type="Pfam" id="PF01494"/>
    </source>
</evidence>
<protein>
    <submittedName>
        <fullName evidence="2">2-polyprenyl-6-methoxyphenol hydroxylase-like FAD-dependent oxidoreductase</fullName>
    </submittedName>
</protein>
<accession>A0ABS4PXB1</accession>
<feature type="domain" description="FAD-binding" evidence="1">
    <location>
        <begin position="4"/>
        <end position="313"/>
    </location>
</feature>
<keyword evidence="3" id="KW-1185">Reference proteome</keyword>
<evidence type="ECO:0000313" key="2">
    <source>
        <dbReference type="EMBL" id="MBP2184072.1"/>
    </source>
</evidence>
<dbReference type="PANTHER" id="PTHR46865">
    <property type="entry name" value="OXIDOREDUCTASE-RELATED"/>
    <property type="match status" value="1"/>
</dbReference>
<dbReference type="InterPro" id="IPR036188">
    <property type="entry name" value="FAD/NAD-bd_sf"/>
</dbReference>
<reference evidence="2 3" key="1">
    <citation type="submission" date="2021-03" db="EMBL/GenBank/DDBJ databases">
        <title>Sequencing the genomes of 1000 actinobacteria strains.</title>
        <authorList>
            <person name="Klenk H.-P."/>
        </authorList>
    </citation>
    <scope>NUCLEOTIDE SEQUENCE [LARGE SCALE GENOMIC DNA]</scope>
    <source>
        <strain evidence="2 3">DSM 45510</strain>
    </source>
</reference>
<dbReference type="EMBL" id="JAGGMS010000001">
    <property type="protein sequence ID" value="MBP2184072.1"/>
    <property type="molecule type" value="Genomic_DNA"/>
</dbReference>
<evidence type="ECO:0000313" key="3">
    <source>
        <dbReference type="Proteomes" id="UP000741013"/>
    </source>
</evidence>
<dbReference type="RefSeq" id="WP_209667139.1">
    <property type="nucleotide sequence ID" value="NZ_JAGGMS010000001.1"/>
</dbReference>
<proteinExistence type="predicted"/>
<dbReference type="InterPro" id="IPR051704">
    <property type="entry name" value="FAD_aromatic-hydroxylase"/>
</dbReference>